<evidence type="ECO:0000313" key="2">
    <source>
        <dbReference type="Proteomes" id="UP000824998"/>
    </source>
</evidence>
<comment type="caution">
    <text evidence="1">The sequence shown here is derived from an EMBL/GenBank/DDBJ whole genome shotgun (WGS) entry which is preliminary data.</text>
</comment>
<evidence type="ECO:0000313" key="1">
    <source>
        <dbReference type="EMBL" id="KAG9239220.1"/>
    </source>
</evidence>
<name>A0A9P8CA78_9HELO</name>
<accession>A0A9P8CA78</accession>
<dbReference type="Proteomes" id="UP000824998">
    <property type="component" value="Unassembled WGS sequence"/>
</dbReference>
<organism evidence="1 2">
    <name type="scientific">Amylocarpus encephaloides</name>
    <dbReference type="NCBI Taxonomy" id="45428"/>
    <lineage>
        <taxon>Eukaryota</taxon>
        <taxon>Fungi</taxon>
        <taxon>Dikarya</taxon>
        <taxon>Ascomycota</taxon>
        <taxon>Pezizomycotina</taxon>
        <taxon>Leotiomycetes</taxon>
        <taxon>Helotiales</taxon>
        <taxon>Helotiales incertae sedis</taxon>
        <taxon>Amylocarpus</taxon>
    </lineage>
</organism>
<sequence length="279" mass="32039">MLNAYEQPYVFPYPGFEGRAPQNIDPEKFTLPPLLPPLQLPATEWTESLADFLVPLSIVRFDVTGLSESADELLYGQYHRKGVQFPIEKMEFVAADAENVTVLMPMEGVNDSGTDTDETDTKPVASFGDMRTEDQRNQDVRCVPRISMTSAPASMQKNLTSIEENDLRRTLMLWTNPSAFWKYIHRQRHLRCPRGLRPRRPIHAKIRERCLQNEPGYKRWRVYRHSPLANELKVISVDCFGKTARFLKAKKWDHDPPMGAQSRNASCQGETKRCWAEAA</sequence>
<gene>
    <name evidence="1" type="ORF">BJ875DRAFT_448718</name>
</gene>
<dbReference type="EMBL" id="MU251360">
    <property type="protein sequence ID" value="KAG9239220.1"/>
    <property type="molecule type" value="Genomic_DNA"/>
</dbReference>
<proteinExistence type="predicted"/>
<dbReference type="AlphaFoldDB" id="A0A9P8CA78"/>
<keyword evidence="2" id="KW-1185">Reference proteome</keyword>
<reference evidence="1" key="1">
    <citation type="journal article" date="2021" name="IMA Fungus">
        <title>Genomic characterization of three marine fungi, including Emericellopsis atlantica sp. nov. with signatures of a generalist lifestyle and marine biomass degradation.</title>
        <authorList>
            <person name="Hagestad O.C."/>
            <person name="Hou L."/>
            <person name="Andersen J.H."/>
            <person name="Hansen E.H."/>
            <person name="Altermark B."/>
            <person name="Li C."/>
            <person name="Kuhnert E."/>
            <person name="Cox R.J."/>
            <person name="Crous P.W."/>
            <person name="Spatafora J.W."/>
            <person name="Lail K."/>
            <person name="Amirebrahimi M."/>
            <person name="Lipzen A."/>
            <person name="Pangilinan J."/>
            <person name="Andreopoulos W."/>
            <person name="Hayes R.D."/>
            <person name="Ng V."/>
            <person name="Grigoriev I.V."/>
            <person name="Jackson S.A."/>
            <person name="Sutton T.D.S."/>
            <person name="Dobson A.D.W."/>
            <person name="Rama T."/>
        </authorList>
    </citation>
    <scope>NUCLEOTIDE SEQUENCE</scope>
    <source>
        <strain evidence="1">TRa018bII</strain>
    </source>
</reference>
<protein>
    <submittedName>
        <fullName evidence="1">Uncharacterized protein</fullName>
    </submittedName>
</protein>